<evidence type="ECO:0000256" key="4">
    <source>
        <dbReference type="ARBA" id="ARBA00022723"/>
    </source>
</evidence>
<keyword evidence="15" id="KW-1185">Reference proteome</keyword>
<dbReference type="GO" id="GO:0016651">
    <property type="term" value="F:oxidoreductase activity, acting on NAD(P)H"/>
    <property type="evidence" value="ECO:0007669"/>
    <property type="project" value="InterPro"/>
</dbReference>
<evidence type="ECO:0000256" key="9">
    <source>
        <dbReference type="ARBA" id="ARBA00034078"/>
    </source>
</evidence>
<organism evidence="14">
    <name type="scientific">Fonticula alba</name>
    <name type="common">Slime mold</name>
    <dbReference type="NCBI Taxonomy" id="691883"/>
    <lineage>
        <taxon>Eukaryota</taxon>
        <taxon>Rotosphaerida</taxon>
        <taxon>Fonticulaceae</taxon>
        <taxon>Fonticula</taxon>
    </lineage>
</organism>
<dbReference type="EMBL" id="KB932213">
    <property type="protein sequence ID" value="KCV67801.1"/>
    <property type="molecule type" value="Genomic_DNA"/>
</dbReference>
<dbReference type="FunFam" id="3.10.20.740:FF:000001">
    <property type="entry name" value="NADH-quinone oxidoreductase subunit G"/>
    <property type="match status" value="1"/>
</dbReference>
<dbReference type="PROSITE" id="PS51839">
    <property type="entry name" value="4FE4S_HC3"/>
    <property type="match status" value="1"/>
</dbReference>
<feature type="domain" description="2Fe-2S ferredoxin-type" evidence="11">
    <location>
        <begin position="36"/>
        <end position="114"/>
    </location>
</feature>
<sequence length="744" mass="80066">MLSSVSRTALGQTRQRFTRAFVTTAPRLNAAVVSQEMIDLEVDGVAVSVPQGSTVIQACEAAGVEIPRFCYHERLAIAGNCRMCLVEVERVPKPVASCAMPASAGMKVKTGTDLVKKAREGVMEFLLAQHPLDCPICDQAGECDLQDQSMVFGSDRSRYREVFAGKRAVEDKDFGPLVKTTMTRCIHCTRCVRFATEVAGAEELGTSGRGNDMEIGTYVSKVLDTELSGNIIDLCPVGALTSKPYAFTARPWELRKIASIDVHDALGSNIRVDARGNEVMRIVPRLHGEINEEWLADKGRFSYDGLKRQRLTTPMIREGDTFRAASWEEALDRVRQVMTLTPGRQMTAVAGQLADAESIVALKDLFSRLGSSNLLYDGFVGKDALGSDLRSNYLLNTTISGAEFADAVLLVGTNPRHEAPLLQSRLRKAFIHRNQQIGLVGAPVKLTVEYDHIGASPTDLYALANKTHPFAETLAKAERPMIIVGADVASRPDGADIMAAVASISKFAKVVTPEWNGFSVLQRHASRTAALDIGFTPGVNADLTDAGKKFLYLLGSDEIKPEDIPKGSFVVYQGHHGDVAAHYADVLLPGAAYTEKTATYVNTEGRAQHAYAAVSPPGNSREDWMIIRALSEVLGATLPYHDLAGVRARLADFSPAFSDIDTVPPGFGAELTMATLAAAKGKGADAGPFSLPIADYYMTDAISRSSQTMARCSSAFANGRPSPLANLSVAAPAAEKKVAAPQQQ</sequence>
<evidence type="ECO:0000256" key="1">
    <source>
        <dbReference type="ARBA" id="ARBA00001966"/>
    </source>
</evidence>
<dbReference type="GO" id="GO:0046872">
    <property type="term" value="F:metal ion binding"/>
    <property type="evidence" value="ECO:0007669"/>
    <property type="project" value="UniProtKB-KW"/>
</dbReference>
<dbReference type="Pfam" id="PF09326">
    <property type="entry name" value="NADH_dhqG_C"/>
    <property type="match status" value="1"/>
</dbReference>
<dbReference type="AlphaFoldDB" id="A0A058Z0Y7"/>
<dbReference type="Gene3D" id="3.40.50.740">
    <property type="match status" value="1"/>
</dbReference>
<reference evidence="14" key="1">
    <citation type="submission" date="2013-04" db="EMBL/GenBank/DDBJ databases">
        <title>The Genome Sequence of Fonticula alba ATCC 38817.</title>
        <authorList>
            <consortium name="The Broad Institute Genomics Platform"/>
            <person name="Russ C."/>
            <person name="Cuomo C."/>
            <person name="Burger G."/>
            <person name="Gray M.W."/>
            <person name="Holland P.W.H."/>
            <person name="King N."/>
            <person name="Lang F.B.F."/>
            <person name="Roger A.J."/>
            <person name="Ruiz-Trillo I."/>
            <person name="Brown M."/>
            <person name="Walker B."/>
            <person name="Young S."/>
            <person name="Zeng Q."/>
            <person name="Gargeya S."/>
            <person name="Fitzgerald M."/>
            <person name="Haas B."/>
            <person name="Abouelleil A."/>
            <person name="Allen A.W."/>
            <person name="Alvarado L."/>
            <person name="Arachchi H.M."/>
            <person name="Berlin A.M."/>
            <person name="Chapman S.B."/>
            <person name="Gainer-Dewar J."/>
            <person name="Goldberg J."/>
            <person name="Griggs A."/>
            <person name="Gujja S."/>
            <person name="Hansen M."/>
            <person name="Howarth C."/>
            <person name="Imamovic A."/>
            <person name="Ireland A."/>
            <person name="Larimer J."/>
            <person name="McCowan C."/>
            <person name="Murphy C."/>
            <person name="Pearson M."/>
            <person name="Poon T.W."/>
            <person name="Priest M."/>
            <person name="Roberts A."/>
            <person name="Saif S."/>
            <person name="Shea T."/>
            <person name="Sisk P."/>
            <person name="Sykes S."/>
            <person name="Wortman J."/>
            <person name="Nusbaum C."/>
            <person name="Birren B."/>
        </authorList>
    </citation>
    <scope>NUCLEOTIDE SEQUENCE [LARGE SCALE GENOMIC DNA]</scope>
    <source>
        <strain evidence="14">ATCC 38817</strain>
    </source>
</reference>
<dbReference type="Gene3D" id="3.30.200.210">
    <property type="match status" value="1"/>
</dbReference>
<evidence type="ECO:0000256" key="2">
    <source>
        <dbReference type="ARBA" id="ARBA00005404"/>
    </source>
</evidence>
<comment type="similarity">
    <text evidence="2 10">Belongs to the complex I 75 kDa subunit family.</text>
</comment>
<dbReference type="CDD" id="cd02773">
    <property type="entry name" value="MopB_Res-Cmplx1_Nad11"/>
    <property type="match status" value="1"/>
</dbReference>
<evidence type="ECO:0000256" key="8">
    <source>
        <dbReference type="ARBA" id="ARBA00023027"/>
    </source>
</evidence>
<protein>
    <submittedName>
        <fullName evidence="14">NADH dehydrogenase (Quinone), G subunit</fullName>
    </submittedName>
</protein>
<evidence type="ECO:0000256" key="5">
    <source>
        <dbReference type="ARBA" id="ARBA00022967"/>
    </source>
</evidence>
<dbReference type="GO" id="GO:0042773">
    <property type="term" value="P:ATP synthesis coupled electron transport"/>
    <property type="evidence" value="ECO:0007669"/>
    <property type="project" value="InterPro"/>
</dbReference>
<dbReference type="OrthoDB" id="10249365at2759"/>
<dbReference type="GO" id="GO:0008137">
    <property type="term" value="F:NADH dehydrogenase (ubiquinone) activity"/>
    <property type="evidence" value="ECO:0007669"/>
    <property type="project" value="InterPro"/>
</dbReference>
<dbReference type="InterPro" id="IPR000283">
    <property type="entry name" value="NADH_UbQ_OxRdtase_75kDa_su_CS"/>
</dbReference>
<evidence type="ECO:0000313" key="14">
    <source>
        <dbReference type="EMBL" id="KCV67801.1"/>
    </source>
</evidence>
<keyword evidence="7" id="KW-0411">Iron-sulfur</keyword>
<dbReference type="NCBIfam" id="TIGR01973">
    <property type="entry name" value="NuoG"/>
    <property type="match status" value="1"/>
</dbReference>
<feature type="domain" description="4Fe-4S Mo/W bis-MGD-type" evidence="12">
    <location>
        <begin position="254"/>
        <end position="310"/>
    </location>
</feature>
<dbReference type="eggNOG" id="KOG2282">
    <property type="taxonomic scope" value="Eukaryota"/>
</dbReference>
<evidence type="ECO:0000259" key="11">
    <source>
        <dbReference type="PROSITE" id="PS51085"/>
    </source>
</evidence>
<dbReference type="Pfam" id="PF13510">
    <property type="entry name" value="Fer2_4"/>
    <property type="match status" value="1"/>
</dbReference>
<dbReference type="Pfam" id="PF10588">
    <property type="entry name" value="NADH-G_4Fe-4S_3"/>
    <property type="match status" value="1"/>
</dbReference>
<dbReference type="InterPro" id="IPR050123">
    <property type="entry name" value="Prok_molybdopt-oxidoreductase"/>
</dbReference>
<dbReference type="PANTHER" id="PTHR43105:SF13">
    <property type="entry name" value="NADH-UBIQUINONE OXIDOREDUCTASE 75 KDA SUBUNIT, MITOCHONDRIAL"/>
    <property type="match status" value="1"/>
</dbReference>
<keyword evidence="3" id="KW-0004">4Fe-4S</keyword>
<dbReference type="InterPro" id="IPR010228">
    <property type="entry name" value="NADH_UbQ_OxRdtase_Gsu"/>
</dbReference>
<dbReference type="OMA" id="QAMAYGV"/>
<dbReference type="InterPro" id="IPR001041">
    <property type="entry name" value="2Fe-2S_ferredoxin-type"/>
</dbReference>
<dbReference type="PANTHER" id="PTHR43105">
    <property type="entry name" value="RESPIRATORY NITRATE REDUCTASE"/>
    <property type="match status" value="1"/>
</dbReference>
<dbReference type="InterPro" id="IPR015405">
    <property type="entry name" value="NDUFS1-like_C"/>
</dbReference>
<dbReference type="Proteomes" id="UP000030693">
    <property type="component" value="Unassembled WGS sequence"/>
</dbReference>
<dbReference type="GO" id="GO:0016020">
    <property type="term" value="C:membrane"/>
    <property type="evidence" value="ECO:0007669"/>
    <property type="project" value="InterPro"/>
</dbReference>
<evidence type="ECO:0000256" key="7">
    <source>
        <dbReference type="ARBA" id="ARBA00023014"/>
    </source>
</evidence>
<dbReference type="RefSeq" id="XP_009497832.1">
    <property type="nucleotide sequence ID" value="XM_009499557.1"/>
</dbReference>
<dbReference type="GeneID" id="20530468"/>
<evidence type="ECO:0000259" key="13">
    <source>
        <dbReference type="PROSITE" id="PS51839"/>
    </source>
</evidence>
<keyword evidence="8" id="KW-0520">NAD</keyword>
<dbReference type="Pfam" id="PF22151">
    <property type="entry name" value="Fer4_NDSU1"/>
    <property type="match status" value="1"/>
</dbReference>
<dbReference type="InterPro" id="IPR006963">
    <property type="entry name" value="Mopterin_OxRdtase_4Fe-4S_dom"/>
</dbReference>
<keyword evidence="6" id="KW-0408">Iron</keyword>
<dbReference type="SMART" id="SM00929">
    <property type="entry name" value="NADH-G_4Fe-4S_3"/>
    <property type="match status" value="1"/>
</dbReference>
<dbReference type="FunFam" id="3.30.200.210:FF:000002">
    <property type="entry name" value="NADH-ubiquinone oxidoreductase 75 kDa subunit"/>
    <property type="match status" value="1"/>
</dbReference>
<dbReference type="Pfam" id="PF22117">
    <property type="entry name" value="Fer4_Nqo3"/>
    <property type="match status" value="1"/>
</dbReference>
<dbReference type="InterPro" id="IPR006656">
    <property type="entry name" value="Mopterin_OxRdtase"/>
</dbReference>
<dbReference type="FunFam" id="3.30.70.20:FF:000002">
    <property type="entry name" value="NADH-ubiquinone oxidoreductase 75 kDa subunit"/>
    <property type="match status" value="1"/>
</dbReference>
<dbReference type="PROSITE" id="PS51085">
    <property type="entry name" value="2FE2S_FER_2"/>
    <property type="match status" value="1"/>
</dbReference>
<evidence type="ECO:0000256" key="3">
    <source>
        <dbReference type="ARBA" id="ARBA00022485"/>
    </source>
</evidence>
<gene>
    <name evidence="14" type="ORF">H696_05743</name>
</gene>
<dbReference type="PROSITE" id="PS51669">
    <property type="entry name" value="4FE4S_MOW_BIS_MGD"/>
    <property type="match status" value="1"/>
</dbReference>
<evidence type="ECO:0000259" key="12">
    <source>
        <dbReference type="PROSITE" id="PS51669"/>
    </source>
</evidence>
<dbReference type="Gene3D" id="3.10.20.740">
    <property type="match status" value="1"/>
</dbReference>
<dbReference type="InterPro" id="IPR019574">
    <property type="entry name" value="NADH_UbQ_OxRdtase_Gsu_4Fe4S-bd"/>
</dbReference>
<dbReference type="GO" id="GO:0051539">
    <property type="term" value="F:4 iron, 4 sulfur cluster binding"/>
    <property type="evidence" value="ECO:0007669"/>
    <property type="project" value="UniProtKB-KW"/>
</dbReference>
<dbReference type="SUPFAM" id="SSF53706">
    <property type="entry name" value="Formate dehydrogenase/DMSO reductase, domains 1-3"/>
    <property type="match status" value="1"/>
</dbReference>
<dbReference type="InterPro" id="IPR036010">
    <property type="entry name" value="2Fe-2S_ferredoxin-like_sf"/>
</dbReference>
<dbReference type="Gene3D" id="3.30.70.20">
    <property type="match status" value="1"/>
</dbReference>
<evidence type="ECO:0000256" key="10">
    <source>
        <dbReference type="RuleBase" id="RU004523"/>
    </source>
</evidence>
<accession>A0A058Z0Y7</accession>
<feature type="domain" description="4Fe-4S His(Cys)3-ligated-type" evidence="13">
    <location>
        <begin position="114"/>
        <end position="153"/>
    </location>
</feature>
<dbReference type="STRING" id="691883.A0A058Z0Y7"/>
<keyword evidence="5" id="KW-1278">Translocase</keyword>
<comment type="cofactor">
    <cofactor evidence="1">
        <name>[4Fe-4S] cluster</name>
        <dbReference type="ChEBI" id="CHEBI:49883"/>
    </cofactor>
</comment>
<proteinExistence type="inferred from homology"/>
<dbReference type="CDD" id="cd00207">
    <property type="entry name" value="fer2"/>
    <property type="match status" value="1"/>
</dbReference>
<name>A0A058Z0Y7_FONAL</name>
<dbReference type="PROSITE" id="PS00641">
    <property type="entry name" value="COMPLEX1_75K_1"/>
    <property type="match status" value="1"/>
</dbReference>
<evidence type="ECO:0000313" key="15">
    <source>
        <dbReference type="Proteomes" id="UP000030693"/>
    </source>
</evidence>
<dbReference type="SUPFAM" id="SSF54862">
    <property type="entry name" value="4Fe-4S ferredoxins"/>
    <property type="match status" value="1"/>
</dbReference>
<dbReference type="Pfam" id="PF00384">
    <property type="entry name" value="Molybdopterin"/>
    <property type="match status" value="1"/>
</dbReference>
<evidence type="ECO:0000256" key="6">
    <source>
        <dbReference type="ARBA" id="ARBA00023004"/>
    </source>
</evidence>
<keyword evidence="4" id="KW-0479">Metal-binding</keyword>
<dbReference type="SUPFAM" id="SSF54292">
    <property type="entry name" value="2Fe-2S ferredoxin-like"/>
    <property type="match status" value="1"/>
</dbReference>
<dbReference type="PROSITE" id="PS00643">
    <property type="entry name" value="COMPLEX1_75K_3"/>
    <property type="match status" value="1"/>
</dbReference>
<dbReference type="InterPro" id="IPR054351">
    <property type="entry name" value="NADH_UbQ_OxRdtase_ferredoxin"/>
</dbReference>
<comment type="cofactor">
    <cofactor evidence="9">
        <name>[2Fe-2S] cluster</name>
        <dbReference type="ChEBI" id="CHEBI:190135"/>
    </cofactor>
</comment>